<feature type="domain" description="Helicase C-terminal" evidence="5">
    <location>
        <begin position="275"/>
        <end position="415"/>
    </location>
</feature>
<evidence type="ECO:0000259" key="4">
    <source>
        <dbReference type="PROSITE" id="PS51192"/>
    </source>
</evidence>
<comment type="caution">
    <text evidence="6">The sequence shown here is derived from an EMBL/GenBank/DDBJ whole genome shotgun (WGS) entry which is preliminary data.</text>
</comment>
<dbReference type="PATRIC" id="fig|1218492.5.peg.1253"/>
<feature type="domain" description="Helicase ATP-binding" evidence="4">
    <location>
        <begin position="95"/>
        <end position="247"/>
    </location>
</feature>
<dbReference type="InterPro" id="IPR006935">
    <property type="entry name" value="Helicase/UvrB_N"/>
</dbReference>
<dbReference type="GO" id="GO:0016787">
    <property type="term" value="F:hydrolase activity"/>
    <property type="evidence" value="ECO:0007669"/>
    <property type="project" value="InterPro"/>
</dbReference>
<evidence type="ECO:0000313" key="6">
    <source>
        <dbReference type="EMBL" id="KJY60921.1"/>
    </source>
</evidence>
<dbReference type="InterPro" id="IPR014001">
    <property type="entry name" value="Helicase_ATP-bd"/>
</dbReference>
<dbReference type="Pfam" id="PF04851">
    <property type="entry name" value="ResIII"/>
    <property type="match status" value="1"/>
</dbReference>
<proteinExistence type="predicted"/>
<dbReference type="GO" id="GO:0006270">
    <property type="term" value="P:DNA replication initiation"/>
    <property type="evidence" value="ECO:0007669"/>
    <property type="project" value="TreeGrafter"/>
</dbReference>
<dbReference type="InterPro" id="IPR027417">
    <property type="entry name" value="P-loop_NTPase"/>
</dbReference>
<dbReference type="PANTHER" id="PTHR30580:SF1">
    <property type="entry name" value="COMF OPERON PROTEIN 1"/>
    <property type="match status" value="1"/>
</dbReference>
<accession>A0A0F4LTN3</accession>
<sequence length="415" mass="47166">MTTAADPNPNKFPALISGAQNSFTCQRCQMTNSRQIYWLPSHVYYCPHCIGLGRLTSQDWLVAYPEVNAFAPVAKPLAWQGTLTSAQRQVAGELCQVWRQQGEHLVWAVTGSGKTEMLFPMLQQAVLHRDRIALAAPRIDVCTELYPRIQAAFPGVSCGLLYGSGQLKYQYTQILVCTVHQLLKFRQAFDVLVLDECDSFPYLNNPMLHAAVKQAVKPHHTLIYLSATPSLEYQQRIQQQQLNYSLLNRRFHGHDLPVPRYQTVGFGKTITTNWTLQQHLKKLVQQQQRFLLFVPSIASSEKISRQLTYVLPTLSQNFVHAKDPQRVAKVAAFRRGHWQALITTTVLERGVSFDNIDVIVWQADNERFNMQTLVQIAGRAGRSAQYSNNQVTFYGHKYTRAIQQAITTIIELNHG</sequence>
<dbReference type="PANTHER" id="PTHR30580">
    <property type="entry name" value="PRIMOSOMAL PROTEIN N"/>
    <property type="match status" value="1"/>
</dbReference>
<dbReference type="PROSITE" id="PS51194">
    <property type="entry name" value="HELICASE_CTER"/>
    <property type="match status" value="1"/>
</dbReference>
<gene>
    <name evidence="6" type="ORF">JG30_11090</name>
</gene>
<dbReference type="Proteomes" id="UP000033558">
    <property type="component" value="Unassembled WGS sequence"/>
</dbReference>
<dbReference type="RefSeq" id="WP_143443897.1">
    <property type="nucleotide sequence ID" value="NZ_JBHSZT010000010.1"/>
</dbReference>
<evidence type="ECO:0000256" key="2">
    <source>
        <dbReference type="ARBA" id="ARBA00022840"/>
    </source>
</evidence>
<keyword evidence="2" id="KW-0067">ATP-binding</keyword>
<keyword evidence="1" id="KW-0547">Nucleotide-binding</keyword>
<name>A0A0F4LTN3_9LACO</name>
<dbReference type="SMART" id="SM00490">
    <property type="entry name" value="HELICc"/>
    <property type="match status" value="1"/>
</dbReference>
<dbReference type="EMBL" id="JXJQ01000009">
    <property type="protein sequence ID" value="KJY60921.1"/>
    <property type="molecule type" value="Genomic_DNA"/>
</dbReference>
<dbReference type="Pfam" id="PF00271">
    <property type="entry name" value="Helicase_C"/>
    <property type="match status" value="1"/>
</dbReference>
<dbReference type="GO" id="GO:0006310">
    <property type="term" value="P:DNA recombination"/>
    <property type="evidence" value="ECO:0007669"/>
    <property type="project" value="TreeGrafter"/>
</dbReference>
<evidence type="ECO:0000259" key="5">
    <source>
        <dbReference type="PROSITE" id="PS51194"/>
    </source>
</evidence>
<dbReference type="STRING" id="1218492.JG30_11090"/>
<dbReference type="OrthoDB" id="2077914at2"/>
<keyword evidence="3" id="KW-0238">DNA-binding</keyword>
<dbReference type="SUPFAM" id="SSF52540">
    <property type="entry name" value="P-loop containing nucleoside triphosphate hydrolases"/>
    <property type="match status" value="1"/>
</dbReference>
<evidence type="ECO:0000313" key="7">
    <source>
        <dbReference type="Proteomes" id="UP000033558"/>
    </source>
</evidence>
<dbReference type="GO" id="GO:0043138">
    <property type="term" value="F:3'-5' DNA helicase activity"/>
    <property type="evidence" value="ECO:0007669"/>
    <property type="project" value="TreeGrafter"/>
</dbReference>
<dbReference type="Gene3D" id="3.40.50.300">
    <property type="entry name" value="P-loop containing nucleotide triphosphate hydrolases"/>
    <property type="match status" value="2"/>
</dbReference>
<protein>
    <submittedName>
        <fullName evidence="6">Competence protein ComFA</fullName>
    </submittedName>
</protein>
<dbReference type="AlphaFoldDB" id="A0A0F4LTN3"/>
<reference evidence="6 7" key="1">
    <citation type="submission" date="2015-01" db="EMBL/GenBank/DDBJ databases">
        <title>Comparative genomics of the lactic acid bacteria isolated from the honey bee gut.</title>
        <authorList>
            <person name="Ellegaard K.M."/>
            <person name="Tamarit D."/>
            <person name="Javelind E."/>
            <person name="Olofsson T."/>
            <person name="Andersson S.G."/>
            <person name="Vasquez A."/>
        </authorList>
    </citation>
    <scope>NUCLEOTIDE SEQUENCE [LARGE SCALE GENOMIC DNA]</scope>
    <source>
        <strain evidence="6 7">Bin4</strain>
    </source>
</reference>
<evidence type="ECO:0000256" key="1">
    <source>
        <dbReference type="ARBA" id="ARBA00022741"/>
    </source>
</evidence>
<keyword evidence="7" id="KW-1185">Reference proteome</keyword>
<dbReference type="InterPro" id="IPR001650">
    <property type="entry name" value="Helicase_C-like"/>
</dbReference>
<dbReference type="GO" id="GO:0003677">
    <property type="term" value="F:DNA binding"/>
    <property type="evidence" value="ECO:0007669"/>
    <property type="project" value="UniProtKB-KW"/>
</dbReference>
<dbReference type="PROSITE" id="PS51192">
    <property type="entry name" value="HELICASE_ATP_BIND_1"/>
    <property type="match status" value="1"/>
</dbReference>
<dbReference type="GO" id="GO:0005524">
    <property type="term" value="F:ATP binding"/>
    <property type="evidence" value="ECO:0007669"/>
    <property type="project" value="UniProtKB-KW"/>
</dbReference>
<dbReference type="HOGENOM" id="CLU_024742_0_0_9"/>
<evidence type="ECO:0000256" key="3">
    <source>
        <dbReference type="ARBA" id="ARBA00023125"/>
    </source>
</evidence>
<dbReference type="GO" id="GO:0006302">
    <property type="term" value="P:double-strand break repair"/>
    <property type="evidence" value="ECO:0007669"/>
    <property type="project" value="TreeGrafter"/>
</dbReference>
<dbReference type="SMART" id="SM00487">
    <property type="entry name" value="DEXDc"/>
    <property type="match status" value="1"/>
</dbReference>
<organism evidence="6 7">
    <name type="scientific">Bombilactobacillus mellifer</name>
    <dbReference type="NCBI Taxonomy" id="1218492"/>
    <lineage>
        <taxon>Bacteria</taxon>
        <taxon>Bacillati</taxon>
        <taxon>Bacillota</taxon>
        <taxon>Bacilli</taxon>
        <taxon>Lactobacillales</taxon>
        <taxon>Lactobacillaceae</taxon>
        <taxon>Bombilactobacillus</taxon>
    </lineage>
</organism>